<sequence>MRQCCRPPEPAKSGGQSDGDVGSLAGLLRVASVTPPVPMAPGQAVHIGALGSCLAHSRKEEMAAGETQLYAKISNKLKGRSTPSLLDPLLALGFPAHTALKALAATGRRTVEEASTWLHSHCNDPTLDDPIPQEYGLFLCPTGPLLERLEEFWRESKRQCARNRAHEVFPHVTLCEFFPCEDQKVERLYEALKRAGDRVLVSFPAAIPLVLHSSASYLGFFIGDSPADVLREFAMVFSTEAAVLAGGQPRMAAVGDLWPGAPACLTPCEDQKVERLYEALKRAGDRVLVSFPAAIPLVLHSSASYLGFFIGDSPADVLREFAMVFSTEAAVLADCTVKPCTKQLHLTLAHKFYPHHQRTLEQLARAVHPSQPRQWMAALFSRDMRFVHYQTLRALFQYKPQNMDELMLSPGDYIFVDPTQQEEASEGWVIGTSQRTGCRGFLPENYTERASEADTWTKHRTYTFSLAMDLNSRKDGEASGQRNGEFHAPTSRSVSSIQASQARVAMARRSVLVVRHGERVDRVFGKSWLQQCSTLDGKYYRPDLNFPRCLPSRSGGLKDFEHDPPLSSCGTFQARLAGDSLLDSGIRIMAVFSSPALGCVQTAKHILEELKLEKTMKIRIEPGTFEWTQWEASEASPSFMTLAELREAGFNVDPGYRPAFPLCSLLPAESYTQYADRCARSMERVLGACPPESGTILIVSHGSALDSCTRPLLGLPPRDCGAFAQLVRKIPALGMCFCEENREEGKWELASPPARTLTHGANAAFSWRNWIPES</sequence>
<dbReference type="Pfam" id="PF22562">
    <property type="entry name" value="UBA_7"/>
    <property type="match status" value="1"/>
</dbReference>
<dbReference type="InterPro" id="IPR036028">
    <property type="entry name" value="SH3-like_dom_sf"/>
</dbReference>
<dbReference type="PROSITE" id="PS50030">
    <property type="entry name" value="UBA"/>
    <property type="match status" value="1"/>
</dbReference>
<evidence type="ECO:0000313" key="15">
    <source>
        <dbReference type="Proteomes" id="UP000006813"/>
    </source>
</evidence>
<feature type="region of interest" description="Disordered" evidence="11">
    <location>
        <begin position="1"/>
        <end position="20"/>
    </location>
</feature>
<dbReference type="InterPro" id="IPR035634">
    <property type="entry name" value="UBASH3A_SH3"/>
</dbReference>
<evidence type="ECO:0000256" key="10">
    <source>
        <dbReference type="PROSITE-ProRule" id="PRU00192"/>
    </source>
</evidence>
<evidence type="ECO:0000256" key="11">
    <source>
        <dbReference type="SAM" id="MobiDB-lite"/>
    </source>
</evidence>
<evidence type="ECO:0000256" key="5">
    <source>
        <dbReference type="ARBA" id="ARBA00023242"/>
    </source>
</evidence>
<dbReference type="Proteomes" id="UP000006813">
    <property type="component" value="Unassembled WGS sequence"/>
</dbReference>
<accession>G5B2T4</accession>
<dbReference type="GO" id="GO:0005737">
    <property type="term" value="C:cytoplasm"/>
    <property type="evidence" value="ECO:0007669"/>
    <property type="project" value="UniProtKB-SubCell"/>
</dbReference>
<keyword evidence="4" id="KW-0963">Cytoplasm</keyword>
<dbReference type="FunFam" id="2.30.30.40:FF:000052">
    <property type="entry name" value="Ubiquitin-associated and SH3 domain-containing protein B"/>
    <property type="match status" value="1"/>
</dbReference>
<comment type="subcellular location">
    <subcellularLocation>
        <location evidence="2">Cytoplasm</location>
    </subcellularLocation>
    <subcellularLocation>
        <location evidence="1">Nucleus</location>
    </subcellularLocation>
</comment>
<evidence type="ECO:0000256" key="4">
    <source>
        <dbReference type="ARBA" id="ARBA00022490"/>
    </source>
</evidence>
<dbReference type="GO" id="GO:0050860">
    <property type="term" value="P:negative regulation of T cell receptor signaling pathway"/>
    <property type="evidence" value="ECO:0007669"/>
    <property type="project" value="TreeGrafter"/>
</dbReference>
<dbReference type="PROSITE" id="PS50002">
    <property type="entry name" value="SH3"/>
    <property type="match status" value="1"/>
</dbReference>
<proteinExistence type="predicted"/>
<dbReference type="InterPro" id="IPR001452">
    <property type="entry name" value="SH3_domain"/>
</dbReference>
<dbReference type="Pfam" id="PF14604">
    <property type="entry name" value="SH3_9"/>
    <property type="match status" value="1"/>
</dbReference>
<dbReference type="Pfam" id="PF00300">
    <property type="entry name" value="His_Phos_1"/>
    <property type="match status" value="1"/>
</dbReference>
<dbReference type="InParanoid" id="G5B2T4"/>
<keyword evidence="5" id="KW-0539">Nucleus</keyword>
<dbReference type="Gene3D" id="3.40.50.1240">
    <property type="entry name" value="Phosphoglycerate mutase-like"/>
    <property type="match status" value="1"/>
</dbReference>
<reference evidence="14 15" key="1">
    <citation type="journal article" date="2011" name="Nature">
        <title>Genome sequencing reveals insights into physiology and longevity of the naked mole rat.</title>
        <authorList>
            <person name="Kim E.B."/>
            <person name="Fang X."/>
            <person name="Fushan A.A."/>
            <person name="Huang Z."/>
            <person name="Lobanov A.V."/>
            <person name="Han L."/>
            <person name="Marino S.M."/>
            <person name="Sun X."/>
            <person name="Turanov A.A."/>
            <person name="Yang P."/>
            <person name="Yim S.H."/>
            <person name="Zhao X."/>
            <person name="Kasaikina M.V."/>
            <person name="Stoletzki N."/>
            <person name="Peng C."/>
            <person name="Polak P."/>
            <person name="Xiong Z."/>
            <person name="Kiezun A."/>
            <person name="Zhu Y."/>
            <person name="Chen Y."/>
            <person name="Kryukov G.V."/>
            <person name="Zhang Q."/>
            <person name="Peshkin L."/>
            <person name="Yang L."/>
            <person name="Bronson R.T."/>
            <person name="Buffenstein R."/>
            <person name="Wang B."/>
            <person name="Han C."/>
            <person name="Li Q."/>
            <person name="Chen L."/>
            <person name="Zhao W."/>
            <person name="Sunyaev S.R."/>
            <person name="Park T.J."/>
            <person name="Zhang G."/>
            <person name="Wang J."/>
            <person name="Gladyshev V.N."/>
        </authorList>
    </citation>
    <scope>NUCLEOTIDE SEQUENCE [LARGE SCALE GENOMIC DNA]</scope>
</reference>
<evidence type="ECO:0000256" key="8">
    <source>
        <dbReference type="ARBA" id="ARBA00080225"/>
    </source>
</evidence>
<dbReference type="eggNOG" id="KOG3734">
    <property type="taxonomic scope" value="Eukaryota"/>
</dbReference>
<dbReference type="FunFam" id="1.10.8.10:FF:000053">
    <property type="entry name" value="Ubiquitin-associated and SH3 domain-containing, A"/>
    <property type="match status" value="1"/>
</dbReference>
<evidence type="ECO:0000256" key="1">
    <source>
        <dbReference type="ARBA" id="ARBA00004123"/>
    </source>
</evidence>
<feature type="region of interest" description="Disordered" evidence="11">
    <location>
        <begin position="474"/>
        <end position="499"/>
    </location>
</feature>
<feature type="domain" description="UBA" evidence="13">
    <location>
        <begin position="80"/>
        <end position="121"/>
    </location>
</feature>
<protein>
    <recommendedName>
        <fullName evidence="7">Ubiquitin-associated and SH3 domain-containing protein A</fullName>
    </recommendedName>
    <alternativeName>
        <fullName evidence="9">Suppressor of T-cell receptor signaling 2</fullName>
    </alternativeName>
    <alternativeName>
        <fullName evidence="8">T-cell ubiquitin ligand 1</fullName>
    </alternativeName>
</protein>
<dbReference type="FunFam" id="3.40.50.1240:FF:000016">
    <property type="entry name" value="Ubiquitin-associated and SH3 domain-containing protein A"/>
    <property type="match status" value="1"/>
</dbReference>
<gene>
    <name evidence="14" type="ORF">GW7_21331</name>
</gene>
<dbReference type="SMART" id="SM00326">
    <property type="entry name" value="SH3"/>
    <property type="match status" value="1"/>
</dbReference>
<evidence type="ECO:0000256" key="7">
    <source>
        <dbReference type="ARBA" id="ARBA00072508"/>
    </source>
</evidence>
<dbReference type="InterPro" id="IPR015940">
    <property type="entry name" value="UBA"/>
</dbReference>
<dbReference type="SUPFAM" id="SSF46934">
    <property type="entry name" value="UBA-like"/>
    <property type="match status" value="1"/>
</dbReference>
<dbReference type="FunCoup" id="G5B2T4">
    <property type="interactions" value="1092"/>
</dbReference>
<dbReference type="InterPro" id="IPR013078">
    <property type="entry name" value="His_Pase_superF_clade-1"/>
</dbReference>
<dbReference type="CDD" id="cd07067">
    <property type="entry name" value="HP_PGM_like"/>
    <property type="match status" value="1"/>
</dbReference>
<evidence type="ECO:0000259" key="13">
    <source>
        <dbReference type="PROSITE" id="PS50030"/>
    </source>
</evidence>
<dbReference type="CDD" id="cd11937">
    <property type="entry name" value="SH3_UBASH3A"/>
    <property type="match status" value="1"/>
</dbReference>
<dbReference type="STRING" id="10181.G5B2T4"/>
<keyword evidence="3 10" id="KW-0728">SH3 domain</keyword>
<dbReference type="EMBL" id="JH168150">
    <property type="protein sequence ID" value="EHB03610.1"/>
    <property type="molecule type" value="Genomic_DNA"/>
</dbReference>
<dbReference type="PANTHER" id="PTHR16469:SF7">
    <property type="entry name" value="UBIQUITIN-ASSOCIATED AND SH3 DOMAIN-CONTAINING PROTEIN A"/>
    <property type="match status" value="1"/>
</dbReference>
<dbReference type="Gene3D" id="2.30.30.40">
    <property type="entry name" value="SH3 Domains"/>
    <property type="match status" value="1"/>
</dbReference>
<name>G5B2T4_HETGA</name>
<evidence type="ECO:0000256" key="2">
    <source>
        <dbReference type="ARBA" id="ARBA00004496"/>
    </source>
</evidence>
<dbReference type="SUPFAM" id="SSF53254">
    <property type="entry name" value="Phosphoglycerate mutase-like"/>
    <property type="match status" value="1"/>
</dbReference>
<evidence type="ECO:0000256" key="6">
    <source>
        <dbReference type="ARBA" id="ARBA00065863"/>
    </source>
</evidence>
<dbReference type="PANTHER" id="PTHR16469">
    <property type="entry name" value="UBIQUITIN-ASSOCIATED AND SH3 DOMAIN-CONTAINING BA-RELATED"/>
    <property type="match status" value="1"/>
</dbReference>
<dbReference type="SUPFAM" id="SSF50044">
    <property type="entry name" value="SH3-domain"/>
    <property type="match status" value="1"/>
</dbReference>
<dbReference type="GO" id="GO:0005634">
    <property type="term" value="C:nucleus"/>
    <property type="evidence" value="ECO:0007669"/>
    <property type="project" value="UniProtKB-SubCell"/>
</dbReference>
<dbReference type="CDD" id="cd14300">
    <property type="entry name" value="UBA_UBS3A_like"/>
    <property type="match status" value="1"/>
</dbReference>
<evidence type="ECO:0000313" key="14">
    <source>
        <dbReference type="EMBL" id="EHB03610.1"/>
    </source>
</evidence>
<dbReference type="AlphaFoldDB" id="G5B2T4"/>
<dbReference type="InterPro" id="IPR051710">
    <property type="entry name" value="Phosphatase_SH3-domain"/>
</dbReference>
<dbReference type="InterPro" id="IPR029033">
    <property type="entry name" value="His_PPase_superfam"/>
</dbReference>
<evidence type="ECO:0000259" key="12">
    <source>
        <dbReference type="PROSITE" id="PS50002"/>
    </source>
</evidence>
<comment type="subunit">
    <text evidence="6">Homodimer or homooligomer. Interacts with CBL. Part of a complex containing CBL and activated EGFR. Interacts with ubiquitin and with mono-ubiquitinated proteins. Interacts with dynamin.</text>
</comment>
<dbReference type="Gene3D" id="1.10.8.10">
    <property type="entry name" value="DNA helicase RuvA subunit, C-terminal domain"/>
    <property type="match status" value="1"/>
</dbReference>
<dbReference type="InterPro" id="IPR009060">
    <property type="entry name" value="UBA-like_sf"/>
</dbReference>
<feature type="compositionally biased region" description="Polar residues" evidence="11">
    <location>
        <begin position="490"/>
        <end position="499"/>
    </location>
</feature>
<feature type="domain" description="SH3" evidence="12">
    <location>
        <begin position="387"/>
        <end position="452"/>
    </location>
</feature>
<evidence type="ECO:0000256" key="3">
    <source>
        <dbReference type="ARBA" id="ARBA00022443"/>
    </source>
</evidence>
<evidence type="ECO:0000256" key="9">
    <source>
        <dbReference type="ARBA" id="ARBA00081840"/>
    </source>
</evidence>
<organism evidence="14 15">
    <name type="scientific">Heterocephalus glaber</name>
    <name type="common">Naked mole rat</name>
    <dbReference type="NCBI Taxonomy" id="10181"/>
    <lineage>
        <taxon>Eukaryota</taxon>
        <taxon>Metazoa</taxon>
        <taxon>Chordata</taxon>
        <taxon>Craniata</taxon>
        <taxon>Vertebrata</taxon>
        <taxon>Euteleostomi</taxon>
        <taxon>Mammalia</taxon>
        <taxon>Eutheria</taxon>
        <taxon>Euarchontoglires</taxon>
        <taxon>Glires</taxon>
        <taxon>Rodentia</taxon>
        <taxon>Hystricomorpha</taxon>
        <taxon>Bathyergidae</taxon>
        <taxon>Heterocephalus</taxon>
    </lineage>
</organism>